<reference evidence="1 2" key="1">
    <citation type="submission" date="2024-01" db="EMBL/GenBank/DDBJ databases">
        <title>The complete chloroplast genome sequence of Lithospermum erythrorhizon: insights into the phylogenetic relationship among Boraginaceae species and the maternal lineages of purple gromwells.</title>
        <authorList>
            <person name="Okada T."/>
            <person name="Watanabe K."/>
        </authorList>
    </citation>
    <scope>NUCLEOTIDE SEQUENCE [LARGE SCALE GENOMIC DNA]</scope>
</reference>
<name>A0AAV3QMY6_LITER</name>
<dbReference type="InterPro" id="IPR051831">
    <property type="entry name" value="Bromodomain_contain_prot"/>
</dbReference>
<dbReference type="EMBL" id="BAABME010005369">
    <property type="protein sequence ID" value="GAA0165415.1"/>
    <property type="molecule type" value="Genomic_DNA"/>
</dbReference>
<protein>
    <submittedName>
        <fullName evidence="1">Chromatin/chromatin-binding, or -regulatory protein</fullName>
    </submittedName>
</protein>
<sequence length="118" mass="13038">MATYNISSQPETILEPVFSIFDGESKQLIYVGLHVDLAYASSLARFAGSFGPVAWRVASLRIEQILPPGTKFGLGWVGDYKPLPTPVFILEKCEIFPRPPLLISSITPNQQPQISQFS</sequence>
<evidence type="ECO:0000313" key="1">
    <source>
        <dbReference type="EMBL" id="GAA0165415.1"/>
    </source>
</evidence>
<organism evidence="1 2">
    <name type="scientific">Lithospermum erythrorhizon</name>
    <name type="common">Purple gromwell</name>
    <name type="synonym">Lithospermum officinale var. erythrorhizon</name>
    <dbReference type="NCBI Taxonomy" id="34254"/>
    <lineage>
        <taxon>Eukaryota</taxon>
        <taxon>Viridiplantae</taxon>
        <taxon>Streptophyta</taxon>
        <taxon>Embryophyta</taxon>
        <taxon>Tracheophyta</taxon>
        <taxon>Spermatophyta</taxon>
        <taxon>Magnoliopsida</taxon>
        <taxon>eudicotyledons</taxon>
        <taxon>Gunneridae</taxon>
        <taxon>Pentapetalae</taxon>
        <taxon>asterids</taxon>
        <taxon>lamiids</taxon>
        <taxon>Boraginales</taxon>
        <taxon>Boraginaceae</taxon>
        <taxon>Boraginoideae</taxon>
        <taxon>Lithospermeae</taxon>
        <taxon>Lithospermum</taxon>
    </lineage>
</organism>
<dbReference type="PANTHER" id="PTHR22881">
    <property type="entry name" value="BROMODOMAIN CONTAINING PROTEIN"/>
    <property type="match status" value="1"/>
</dbReference>
<dbReference type="Proteomes" id="UP001454036">
    <property type="component" value="Unassembled WGS sequence"/>
</dbReference>
<dbReference type="AlphaFoldDB" id="A0AAV3QMY6"/>
<comment type="caution">
    <text evidence="1">The sequence shown here is derived from an EMBL/GenBank/DDBJ whole genome shotgun (WGS) entry which is preliminary data.</text>
</comment>
<keyword evidence="2" id="KW-1185">Reference proteome</keyword>
<proteinExistence type="predicted"/>
<evidence type="ECO:0000313" key="2">
    <source>
        <dbReference type="Proteomes" id="UP001454036"/>
    </source>
</evidence>
<dbReference type="PANTHER" id="PTHR22881:SF42">
    <property type="entry name" value="DNA-BINDING BROMODOMAIN-CONTAINING PROTEIN"/>
    <property type="match status" value="1"/>
</dbReference>
<accession>A0AAV3QMY6</accession>
<gene>
    <name evidence="1" type="ORF">LIER_20822</name>
</gene>